<sequence length="558" mass="62388">MGPSIQLEDIFGRSTNTDTRLQVCPKTMNYRDLTTHQGMVKKENGPVFPNPITQMNLAAIFFYPAVNQQQSVQMDPNLGTAHRALEFNTDSQDDSMSLDSFSLLGNALPAVKPKPEPSNISLPTLMPATHTLPTQMNPAAAEATGSETIKSFFQTPQRSHQTTTNLDKTRRALDFSTGVKQVEERIWASPTTIALETDVSSQDKEKEKEQEAHKLQKIRQASLRAELQQKIQIRQRKVNEVNSSVKACKGSLDAEWVEINSVFSEVIKVVEDARQKALQPLEDRRRKVKKEAQDLVRSLEGEIGQLKKAIDELDKNPDLQVCPPTGLDESKDWTNLSVDTSFSFGTIRTTVSAMMEQIHQKLDQLSPVEHKRIPKFAADVKLDPLTAHHCLVLSVDGKEVRDRGKNQNVPDAPERFDMYGSVLGLNSLTSGKSYWEVEVSNKTGWDLGVTRGDANRKGKLSLNPDNGYWVTVHFKDSEYAALTSPPLSLSLKEKPQKVGVFVDYEEGLVSFYSVTAQSHIYSFTECSFRGEIFPYFSPHLEQNGKNSHPLIISTVGNQ</sequence>
<reference evidence="3" key="2">
    <citation type="submission" date="2025-09" db="UniProtKB">
        <authorList>
            <consortium name="Ensembl"/>
        </authorList>
    </citation>
    <scope>IDENTIFICATION</scope>
</reference>
<dbReference type="FunFam" id="2.60.120.920:FF:000004">
    <property type="entry name" value="Butyrophilin subfamily 1 member A1"/>
    <property type="match status" value="1"/>
</dbReference>
<name>A0A3Q3IWY4_MONAL</name>
<dbReference type="InterPro" id="IPR003879">
    <property type="entry name" value="Butyrophylin_SPRY"/>
</dbReference>
<keyword evidence="4" id="KW-1185">Reference proteome</keyword>
<dbReference type="Ensembl" id="ENSMALT00000010284.1">
    <property type="protein sequence ID" value="ENSMALP00000010068.1"/>
    <property type="gene ID" value="ENSMALG00000007168.1"/>
</dbReference>
<dbReference type="Pfam" id="PF00622">
    <property type="entry name" value="SPRY"/>
    <property type="match status" value="1"/>
</dbReference>
<reference evidence="3" key="1">
    <citation type="submission" date="2025-08" db="UniProtKB">
        <authorList>
            <consortium name="Ensembl"/>
        </authorList>
    </citation>
    <scope>IDENTIFICATION</scope>
</reference>
<dbReference type="Pfam" id="PF13765">
    <property type="entry name" value="PRY"/>
    <property type="match status" value="1"/>
</dbReference>
<evidence type="ECO:0000256" key="1">
    <source>
        <dbReference type="SAM" id="Coils"/>
    </source>
</evidence>
<dbReference type="InterPro" id="IPR058030">
    <property type="entry name" value="TRIM8/14/16/25/29/45/65_CC"/>
</dbReference>
<dbReference type="SUPFAM" id="SSF49899">
    <property type="entry name" value="Concanavalin A-like lectins/glucanases"/>
    <property type="match status" value="1"/>
</dbReference>
<dbReference type="InterPro" id="IPR003877">
    <property type="entry name" value="SPRY_dom"/>
</dbReference>
<dbReference type="Gene3D" id="2.60.120.920">
    <property type="match status" value="1"/>
</dbReference>
<feature type="domain" description="B30.2/SPRY" evidence="2">
    <location>
        <begin position="360"/>
        <end position="557"/>
    </location>
</feature>
<dbReference type="InterPro" id="IPR006574">
    <property type="entry name" value="PRY"/>
</dbReference>
<dbReference type="PRINTS" id="PR01407">
    <property type="entry name" value="BUTYPHLNCDUF"/>
</dbReference>
<dbReference type="Proteomes" id="UP000261600">
    <property type="component" value="Unplaced"/>
</dbReference>
<dbReference type="PROSITE" id="PS50188">
    <property type="entry name" value="B302_SPRY"/>
    <property type="match status" value="1"/>
</dbReference>
<dbReference type="Pfam" id="PF25600">
    <property type="entry name" value="TRIM_CC"/>
    <property type="match status" value="1"/>
</dbReference>
<organism evidence="3 4">
    <name type="scientific">Monopterus albus</name>
    <name type="common">Swamp eel</name>
    <dbReference type="NCBI Taxonomy" id="43700"/>
    <lineage>
        <taxon>Eukaryota</taxon>
        <taxon>Metazoa</taxon>
        <taxon>Chordata</taxon>
        <taxon>Craniata</taxon>
        <taxon>Vertebrata</taxon>
        <taxon>Euteleostomi</taxon>
        <taxon>Actinopterygii</taxon>
        <taxon>Neopterygii</taxon>
        <taxon>Teleostei</taxon>
        <taxon>Neoteleostei</taxon>
        <taxon>Acanthomorphata</taxon>
        <taxon>Anabantaria</taxon>
        <taxon>Synbranchiformes</taxon>
        <taxon>Synbranchidae</taxon>
        <taxon>Monopterus</taxon>
    </lineage>
</organism>
<dbReference type="InterPro" id="IPR001870">
    <property type="entry name" value="B30.2/SPRY"/>
</dbReference>
<dbReference type="InterPro" id="IPR050143">
    <property type="entry name" value="TRIM/RBCC"/>
</dbReference>
<feature type="coiled-coil region" evidence="1">
    <location>
        <begin position="289"/>
        <end position="316"/>
    </location>
</feature>
<evidence type="ECO:0000313" key="3">
    <source>
        <dbReference type="Ensembl" id="ENSMALP00000010068.1"/>
    </source>
</evidence>
<dbReference type="InterPro" id="IPR013320">
    <property type="entry name" value="ConA-like_dom_sf"/>
</dbReference>
<protein>
    <recommendedName>
        <fullName evidence="2">B30.2/SPRY domain-containing protein</fullName>
    </recommendedName>
</protein>
<dbReference type="SMART" id="SM00589">
    <property type="entry name" value="PRY"/>
    <property type="match status" value="1"/>
</dbReference>
<keyword evidence="1" id="KW-0175">Coiled coil</keyword>
<evidence type="ECO:0000259" key="2">
    <source>
        <dbReference type="PROSITE" id="PS50188"/>
    </source>
</evidence>
<accession>A0A3Q3IWY4</accession>
<dbReference type="AlphaFoldDB" id="A0A3Q3IWY4"/>
<dbReference type="PANTHER" id="PTHR24103">
    <property type="entry name" value="E3 UBIQUITIN-PROTEIN LIGASE TRIM"/>
    <property type="match status" value="1"/>
</dbReference>
<dbReference type="InterPro" id="IPR043136">
    <property type="entry name" value="B30.2/SPRY_sf"/>
</dbReference>
<dbReference type="CDD" id="cd13733">
    <property type="entry name" value="SPRY_PRY_C-I_1"/>
    <property type="match status" value="1"/>
</dbReference>
<dbReference type="SMART" id="SM00449">
    <property type="entry name" value="SPRY"/>
    <property type="match status" value="1"/>
</dbReference>
<evidence type="ECO:0000313" key="4">
    <source>
        <dbReference type="Proteomes" id="UP000261600"/>
    </source>
</evidence>
<proteinExistence type="predicted"/>